<keyword evidence="4" id="KW-1185">Reference proteome</keyword>
<feature type="transmembrane region" description="Helical" evidence="2">
    <location>
        <begin position="91"/>
        <end position="114"/>
    </location>
</feature>
<keyword evidence="2" id="KW-0812">Transmembrane</keyword>
<dbReference type="EMBL" id="CP086361">
    <property type="protein sequence ID" value="UNI22459.1"/>
    <property type="molecule type" value="Genomic_DNA"/>
</dbReference>
<dbReference type="GeneID" id="72070296"/>
<proteinExistence type="predicted"/>
<organism evidence="3 4">
    <name type="scientific">Purpureocillium takamizusanense</name>
    <dbReference type="NCBI Taxonomy" id="2060973"/>
    <lineage>
        <taxon>Eukaryota</taxon>
        <taxon>Fungi</taxon>
        <taxon>Dikarya</taxon>
        <taxon>Ascomycota</taxon>
        <taxon>Pezizomycotina</taxon>
        <taxon>Sordariomycetes</taxon>
        <taxon>Hypocreomycetidae</taxon>
        <taxon>Hypocreales</taxon>
        <taxon>Ophiocordycipitaceae</taxon>
        <taxon>Purpureocillium</taxon>
    </lineage>
</organism>
<keyword evidence="2" id="KW-0472">Membrane</keyword>
<evidence type="ECO:0000256" key="1">
    <source>
        <dbReference type="SAM" id="MobiDB-lite"/>
    </source>
</evidence>
<evidence type="ECO:0000313" key="4">
    <source>
        <dbReference type="Proteomes" id="UP000829364"/>
    </source>
</evidence>
<evidence type="ECO:0000256" key="2">
    <source>
        <dbReference type="SAM" id="Phobius"/>
    </source>
</evidence>
<dbReference type="KEGG" id="ptkz:JDV02_008348"/>
<evidence type="ECO:0000313" key="3">
    <source>
        <dbReference type="EMBL" id="UNI22459.1"/>
    </source>
</evidence>
<sequence length="448" mass="50489">MISMRFKLVHWSTRAVRDKTRPWHLSGVANTYKRSVRDSIVGIRFWGTHCDIYLYQELETRFALFFFFQSLVTSRLALFLFYTLYSHDLLLLSFAMFNNIAIVTGALAALSSALPQGEETFNIKNLEGQLPDVGDACHPIGEYKFGGDSSVPPCISEQWIRSTCEKEAADADARNKCLFGDGSTFEIDQECCLSCKVANNKLTQERADFFRETQIASYATLKANKAPTVWDAFQANMNWTTYDTLPKPDPNAKVTKLPDNCQVPKNQNHGPLTRRPSAEAPKNETMKVVDPVPQYIVRLVHSETSEKTESFHQEKVVKMEMFQNIVGLFKPKGDDIFVYGSYALPPKVAPGAVPKNATDEDKKSLRVCTTCKVNARVSIKESTSVIRHHEEKTTTKDIVVLKGVQKEAKGTGKLQQEQLDNVRKMVASDISRKVKGNKICKRSRKARV</sequence>
<name>A0A9Q8VF15_9HYPO</name>
<reference evidence="3" key="1">
    <citation type="submission" date="2021-11" db="EMBL/GenBank/DDBJ databases">
        <title>Purpureocillium_takamizusanense_genome.</title>
        <authorList>
            <person name="Nguyen N.-H."/>
        </authorList>
    </citation>
    <scope>NUCLEOTIDE SEQUENCE</scope>
    <source>
        <strain evidence="3">PT3</strain>
    </source>
</reference>
<dbReference type="Proteomes" id="UP000829364">
    <property type="component" value="Chromosome 8"/>
</dbReference>
<keyword evidence="2" id="KW-1133">Transmembrane helix</keyword>
<feature type="transmembrane region" description="Helical" evidence="2">
    <location>
        <begin position="62"/>
        <end position="85"/>
    </location>
</feature>
<gene>
    <name evidence="3" type="ORF">JDV02_008348</name>
</gene>
<accession>A0A9Q8VF15</accession>
<dbReference type="OrthoDB" id="4928176at2759"/>
<dbReference type="AlphaFoldDB" id="A0A9Q8VF15"/>
<protein>
    <submittedName>
        <fullName evidence="3">Uncharacterized protein</fullName>
    </submittedName>
</protein>
<feature type="region of interest" description="Disordered" evidence="1">
    <location>
        <begin position="256"/>
        <end position="283"/>
    </location>
</feature>
<dbReference type="RefSeq" id="XP_047845940.1">
    <property type="nucleotide sequence ID" value="XM_047989935.1"/>
</dbReference>